<dbReference type="PROSITE" id="PS00028">
    <property type="entry name" value="ZINC_FINGER_C2H2_1"/>
    <property type="match status" value="2"/>
</dbReference>
<dbReference type="GO" id="GO:0010468">
    <property type="term" value="P:regulation of gene expression"/>
    <property type="evidence" value="ECO:0007669"/>
    <property type="project" value="TreeGrafter"/>
</dbReference>
<evidence type="ECO:0000256" key="5">
    <source>
        <dbReference type="ARBA" id="ARBA00022833"/>
    </source>
</evidence>
<evidence type="ECO:0000259" key="8">
    <source>
        <dbReference type="PROSITE" id="PS50157"/>
    </source>
</evidence>
<dbReference type="InterPro" id="IPR013087">
    <property type="entry name" value="Znf_C2H2_type"/>
</dbReference>
<dbReference type="GO" id="GO:0008270">
    <property type="term" value="F:zinc ion binding"/>
    <property type="evidence" value="ECO:0007669"/>
    <property type="project" value="UniProtKB-KW"/>
</dbReference>
<dbReference type="Pfam" id="PF00096">
    <property type="entry name" value="zf-C2H2"/>
    <property type="match status" value="1"/>
</dbReference>
<feature type="domain" description="C2H2-type" evidence="8">
    <location>
        <begin position="136"/>
        <end position="164"/>
    </location>
</feature>
<dbReference type="PROSITE" id="PS50157">
    <property type="entry name" value="ZINC_FINGER_C2H2_2"/>
    <property type="match status" value="2"/>
</dbReference>
<evidence type="ECO:0000313" key="10">
    <source>
        <dbReference type="Proteomes" id="UP001157974"/>
    </source>
</evidence>
<dbReference type="InterPro" id="IPR036236">
    <property type="entry name" value="Znf_C2H2_sf"/>
</dbReference>
<dbReference type="GO" id="GO:0005634">
    <property type="term" value="C:nucleus"/>
    <property type="evidence" value="ECO:0007669"/>
    <property type="project" value="UniProtKB-SubCell"/>
</dbReference>
<accession>A0AAV8UYI4</accession>
<gene>
    <name evidence="9" type="ORF">NDN08_007774</name>
</gene>
<organism evidence="9 10">
    <name type="scientific">Rhodosorus marinus</name>
    <dbReference type="NCBI Taxonomy" id="101924"/>
    <lineage>
        <taxon>Eukaryota</taxon>
        <taxon>Rhodophyta</taxon>
        <taxon>Stylonematophyceae</taxon>
        <taxon>Stylonematales</taxon>
        <taxon>Stylonemataceae</taxon>
        <taxon>Rhodosorus</taxon>
    </lineage>
</organism>
<sequence length="172" mass="19497">MEFYKDVLNFGLGQSTASANPDTLVDVGMMMLDLGSPMHPTADGRQAPRTAVNNWSDLDIHLYSSLGATPTAREKEQNDFNQMLELELVTKALLDDSAKGKRAYKGATCPVCMKQFFRKYEMTRHHKATHLQLKPFKCSACVKSFARKSHLGLHWNNIHRRDLGPLQKFSRE</sequence>
<dbReference type="Proteomes" id="UP001157974">
    <property type="component" value="Unassembled WGS sequence"/>
</dbReference>
<protein>
    <recommendedName>
        <fullName evidence="8">C2H2-type domain-containing protein</fullName>
    </recommendedName>
</protein>
<dbReference type="SUPFAM" id="SSF57667">
    <property type="entry name" value="beta-beta-alpha zinc fingers"/>
    <property type="match status" value="1"/>
</dbReference>
<evidence type="ECO:0000256" key="2">
    <source>
        <dbReference type="ARBA" id="ARBA00022723"/>
    </source>
</evidence>
<comment type="subcellular location">
    <subcellularLocation>
        <location evidence="1">Nucleus</location>
    </subcellularLocation>
</comment>
<dbReference type="PANTHER" id="PTHR16515">
    <property type="entry name" value="PR DOMAIN ZINC FINGER PROTEIN"/>
    <property type="match status" value="1"/>
</dbReference>
<keyword evidence="2" id="KW-0479">Metal-binding</keyword>
<dbReference type="InterPro" id="IPR050331">
    <property type="entry name" value="Zinc_finger"/>
</dbReference>
<reference evidence="9 10" key="1">
    <citation type="journal article" date="2023" name="Nat. Commun.">
        <title>Origin of minicircular mitochondrial genomes in red algae.</title>
        <authorList>
            <person name="Lee Y."/>
            <person name="Cho C.H."/>
            <person name="Lee Y.M."/>
            <person name="Park S.I."/>
            <person name="Yang J.H."/>
            <person name="West J.A."/>
            <person name="Bhattacharya D."/>
            <person name="Yoon H.S."/>
        </authorList>
    </citation>
    <scope>NUCLEOTIDE SEQUENCE [LARGE SCALE GENOMIC DNA]</scope>
    <source>
        <strain evidence="9 10">CCMP1338</strain>
        <tissue evidence="9">Whole cell</tissue>
    </source>
</reference>
<keyword evidence="3" id="KW-0677">Repeat</keyword>
<evidence type="ECO:0000256" key="3">
    <source>
        <dbReference type="ARBA" id="ARBA00022737"/>
    </source>
</evidence>
<dbReference type="Gene3D" id="3.30.160.60">
    <property type="entry name" value="Classic Zinc Finger"/>
    <property type="match status" value="2"/>
</dbReference>
<name>A0AAV8UYI4_9RHOD</name>
<evidence type="ECO:0000256" key="1">
    <source>
        <dbReference type="ARBA" id="ARBA00004123"/>
    </source>
</evidence>
<proteinExistence type="predicted"/>
<keyword evidence="4 7" id="KW-0863">Zinc-finger</keyword>
<dbReference type="FunFam" id="3.30.160.60:FF:000340">
    <property type="entry name" value="zinc finger protein 473 isoform X1"/>
    <property type="match status" value="1"/>
</dbReference>
<evidence type="ECO:0000313" key="9">
    <source>
        <dbReference type="EMBL" id="KAJ8907665.1"/>
    </source>
</evidence>
<evidence type="ECO:0000256" key="7">
    <source>
        <dbReference type="PROSITE-ProRule" id="PRU00042"/>
    </source>
</evidence>
<feature type="domain" description="C2H2-type" evidence="8">
    <location>
        <begin position="107"/>
        <end position="135"/>
    </location>
</feature>
<keyword evidence="10" id="KW-1185">Reference proteome</keyword>
<evidence type="ECO:0000256" key="4">
    <source>
        <dbReference type="ARBA" id="ARBA00022771"/>
    </source>
</evidence>
<comment type="caution">
    <text evidence="9">The sequence shown here is derived from an EMBL/GenBank/DDBJ whole genome shotgun (WGS) entry which is preliminary data.</text>
</comment>
<keyword evidence="5" id="KW-0862">Zinc</keyword>
<evidence type="ECO:0000256" key="6">
    <source>
        <dbReference type="ARBA" id="ARBA00023242"/>
    </source>
</evidence>
<dbReference type="SMART" id="SM00355">
    <property type="entry name" value="ZnF_C2H2"/>
    <property type="match status" value="2"/>
</dbReference>
<dbReference type="EMBL" id="JAMWBK010000002">
    <property type="protein sequence ID" value="KAJ8907665.1"/>
    <property type="molecule type" value="Genomic_DNA"/>
</dbReference>
<keyword evidence="6" id="KW-0539">Nucleus</keyword>
<dbReference type="PANTHER" id="PTHR16515:SF49">
    <property type="entry name" value="GASTRULA ZINC FINGER PROTEIN XLCGF49.1-LIKE-RELATED"/>
    <property type="match status" value="1"/>
</dbReference>
<dbReference type="AlphaFoldDB" id="A0AAV8UYI4"/>